<protein>
    <submittedName>
        <fullName evidence="2">Uncharacterized protein</fullName>
    </submittedName>
</protein>
<reference evidence="3" key="1">
    <citation type="journal article" date="2006" name="PLoS Biol.">
        <title>Macronuclear genome sequence of the ciliate Tetrahymena thermophila, a model eukaryote.</title>
        <authorList>
            <person name="Eisen J.A."/>
            <person name="Coyne R.S."/>
            <person name="Wu M."/>
            <person name="Wu D."/>
            <person name="Thiagarajan M."/>
            <person name="Wortman J.R."/>
            <person name="Badger J.H."/>
            <person name="Ren Q."/>
            <person name="Amedeo P."/>
            <person name="Jones K.M."/>
            <person name="Tallon L.J."/>
            <person name="Delcher A.L."/>
            <person name="Salzberg S.L."/>
            <person name="Silva J.C."/>
            <person name="Haas B.J."/>
            <person name="Majoros W.H."/>
            <person name="Farzad M."/>
            <person name="Carlton J.M."/>
            <person name="Smith R.K. Jr."/>
            <person name="Garg J."/>
            <person name="Pearlman R.E."/>
            <person name="Karrer K.M."/>
            <person name="Sun L."/>
            <person name="Manning G."/>
            <person name="Elde N.C."/>
            <person name="Turkewitz A.P."/>
            <person name="Asai D.J."/>
            <person name="Wilkes D.E."/>
            <person name="Wang Y."/>
            <person name="Cai H."/>
            <person name="Collins K."/>
            <person name="Stewart B.A."/>
            <person name="Lee S.R."/>
            <person name="Wilamowska K."/>
            <person name="Weinberg Z."/>
            <person name="Ruzzo W.L."/>
            <person name="Wloga D."/>
            <person name="Gaertig J."/>
            <person name="Frankel J."/>
            <person name="Tsao C.-C."/>
            <person name="Gorovsky M.A."/>
            <person name="Keeling P.J."/>
            <person name="Waller R.F."/>
            <person name="Patron N.J."/>
            <person name="Cherry J.M."/>
            <person name="Stover N.A."/>
            <person name="Krieger C.J."/>
            <person name="del Toro C."/>
            <person name="Ryder H.F."/>
            <person name="Williamson S.C."/>
            <person name="Barbeau R.A."/>
            <person name="Hamilton E.P."/>
            <person name="Orias E."/>
        </authorList>
    </citation>
    <scope>NUCLEOTIDE SEQUENCE [LARGE SCALE GENOMIC DNA]</scope>
    <source>
        <strain evidence="3">SB210</strain>
    </source>
</reference>
<accession>W7XEC3</accession>
<evidence type="ECO:0000313" key="2">
    <source>
        <dbReference type="EMBL" id="EWS74938.1"/>
    </source>
</evidence>
<dbReference type="AlphaFoldDB" id="W7XEC3"/>
<dbReference type="Proteomes" id="UP000009168">
    <property type="component" value="Unassembled WGS sequence"/>
</dbReference>
<feature type="region of interest" description="Disordered" evidence="1">
    <location>
        <begin position="25"/>
        <end position="44"/>
    </location>
</feature>
<gene>
    <name evidence="2" type="ORF">TTHERM_000770639</name>
</gene>
<name>W7XEC3_TETTS</name>
<evidence type="ECO:0000313" key="3">
    <source>
        <dbReference type="Proteomes" id="UP000009168"/>
    </source>
</evidence>
<organism evidence="2 3">
    <name type="scientific">Tetrahymena thermophila (strain SB210)</name>
    <dbReference type="NCBI Taxonomy" id="312017"/>
    <lineage>
        <taxon>Eukaryota</taxon>
        <taxon>Sar</taxon>
        <taxon>Alveolata</taxon>
        <taxon>Ciliophora</taxon>
        <taxon>Intramacronucleata</taxon>
        <taxon>Oligohymenophorea</taxon>
        <taxon>Hymenostomatida</taxon>
        <taxon>Tetrahymenina</taxon>
        <taxon>Tetrahymenidae</taxon>
        <taxon>Tetrahymena</taxon>
    </lineage>
</organism>
<dbReference type="GeneID" id="24440588"/>
<feature type="compositionally biased region" description="Low complexity" evidence="1">
    <location>
        <begin position="28"/>
        <end position="44"/>
    </location>
</feature>
<proteinExistence type="predicted"/>
<sequence length="419" mass="49103">MKFKLANSIDLNFLNQKKSSNVEEEESIYQGSSSNSSSQIQKKSLIKNPQIQNTSLNKNQDMKSATYGVVPANYFQQKKQQLDFNTQILKQIPDQKIFFLAGDIIVELKGADQLERCWTYSQYRNIVYMEKYSKGISLELESVYPQKDLAYIIQCLESLQDKDSYEFSEYLKIHQRIIHMINCQMLEIQKFYSNGADDMQILFNKRSAYRNAQRKQIISQRCSDNQFQMLVSISLSFQNSTSTASNIFMTHPLISILGIESETSTSLNYLKFAITKVFNNNSTKQVMFSSQKAHSQNKAAFVVKIENFEIESFDEIKIICNKTVEAIPLIYPSELQFPIFTHLNNREMFLLVNYHIDLQNIQNVMQIRRSQVFKSPQQQIFPQNYQYQNFIDYESFNNTNQNLKFLEAYYQQELFNLLN</sequence>
<dbReference type="EMBL" id="GG662723">
    <property type="protein sequence ID" value="EWS74938.1"/>
    <property type="molecule type" value="Genomic_DNA"/>
</dbReference>
<keyword evidence="3" id="KW-1185">Reference proteome</keyword>
<evidence type="ECO:0000256" key="1">
    <source>
        <dbReference type="SAM" id="MobiDB-lite"/>
    </source>
</evidence>
<dbReference type="KEGG" id="tet:TTHERM_000770639"/>
<dbReference type="RefSeq" id="XP_012652527.1">
    <property type="nucleotide sequence ID" value="XM_012797073.1"/>
</dbReference>
<dbReference type="InParanoid" id="W7XEC3"/>